<dbReference type="eggNOG" id="KOG0547">
    <property type="taxonomic scope" value="Eukaryota"/>
</dbReference>
<keyword evidence="3" id="KW-0677">Repeat</keyword>
<evidence type="ECO:0000256" key="3">
    <source>
        <dbReference type="ARBA" id="ARBA00022737"/>
    </source>
</evidence>
<feature type="compositionally biased region" description="Basic and acidic residues" evidence="12">
    <location>
        <begin position="67"/>
        <end position="78"/>
    </location>
</feature>
<evidence type="ECO:0000256" key="1">
    <source>
        <dbReference type="ARBA" id="ARBA00004572"/>
    </source>
</evidence>
<dbReference type="JaponicusDB" id="SJAG_04996">
    <property type="gene designation" value="tom70"/>
</dbReference>
<dbReference type="Pfam" id="PF13424">
    <property type="entry name" value="TPR_12"/>
    <property type="match status" value="1"/>
</dbReference>
<evidence type="ECO:0000313" key="16">
    <source>
        <dbReference type="Proteomes" id="UP000001744"/>
    </source>
</evidence>
<dbReference type="HOGENOM" id="CLU_017516_0_1_1"/>
<evidence type="ECO:0000256" key="9">
    <source>
        <dbReference type="ARBA" id="ARBA00038030"/>
    </source>
</evidence>
<evidence type="ECO:0000256" key="4">
    <source>
        <dbReference type="ARBA" id="ARBA00022787"/>
    </source>
</evidence>
<feature type="transmembrane region" description="Helical" evidence="13">
    <location>
        <begin position="32"/>
        <end position="52"/>
    </location>
</feature>
<comment type="subcellular location">
    <subcellularLocation>
        <location evidence="1">Mitochondrion outer membrane</location>
        <topology evidence="1">Single-pass membrane protein</topology>
    </subcellularLocation>
</comment>
<feature type="compositionally biased region" description="Polar residues" evidence="12">
    <location>
        <begin position="88"/>
        <end position="105"/>
    </location>
</feature>
<evidence type="ECO:0000256" key="5">
    <source>
        <dbReference type="ARBA" id="ARBA00022803"/>
    </source>
</evidence>
<sequence>MPEPAIVSVSVPAENHGLWSSFTSFVERHKKLVYTTGILAVCAGVGGVYYVHTQKQKSKKSKKYRKIPSDEKLKKMPQSEENVDTAEKQTSSVTETKQEPVSQSEAVDAKTDLAAAGAAEAAASLKKKKNKKKKSKKKVDDEKIALTAQKLKEMSQEEREKLATELKTEGNLAYGRKDYVKAIELYTQAIIYNRDPIYFSNRAACFAAIGDYNKVVSDTSEALSMNPTYVKALNRRAAAYEQLDRLDEALMDCTVSCIFDGFTNEALTASVERLLKKVAERKAEALMKTRERKLPSATFIRTYLDSFRAQPALEYENGNEGDAALAASIEALEQGKFAESQELVNKACATGCSSDKLSARAYNLVGTYKFVSGDSKESIADFEKAIELDPTFIQPYVRLGAAYLDENERDKMWKTFEKAESVSTTDPDLYYHRAQVHFISGDFAKAIKDYRKSNELDDTFIYGYIQLAVAQYKSNEVEEAVKTFEMCKERFPDSGEVYNYYGEILLDQQKFDEALDHFDRAIELGKKKSAQNVMNAMPLINKALTVFQAKRDVDQAEKLCQQALDADPECDIAVASMAQFLLQQGKPVEALKYFEKSADLARTESEMVNAFSYSEATRTQIALTDRYPELVGRLNPVV</sequence>
<gene>
    <name evidence="15" type="primary">tom70</name>
    <name evidence="14" type="ORF">SJAG_04996</name>
</gene>
<dbReference type="Gene3D" id="1.25.40.10">
    <property type="entry name" value="Tetratricopeptide repeat domain"/>
    <property type="match status" value="2"/>
</dbReference>
<dbReference type="GeneID" id="7047478"/>
<evidence type="ECO:0000256" key="13">
    <source>
        <dbReference type="SAM" id="Phobius"/>
    </source>
</evidence>
<dbReference type="Pfam" id="PF13174">
    <property type="entry name" value="TPR_6"/>
    <property type="match status" value="1"/>
</dbReference>
<keyword evidence="11" id="KW-0175">Coiled coil</keyword>
<keyword evidence="2 13" id="KW-0812">Transmembrane</keyword>
<feature type="repeat" description="TPR" evidence="10">
    <location>
        <begin position="495"/>
        <end position="528"/>
    </location>
</feature>
<dbReference type="OMA" id="QWRGDIE"/>
<evidence type="ECO:0000256" key="11">
    <source>
        <dbReference type="SAM" id="Coils"/>
    </source>
</evidence>
<proteinExistence type="inferred from homology"/>
<feature type="coiled-coil region" evidence="11">
    <location>
        <begin position="118"/>
        <end position="145"/>
    </location>
</feature>
<dbReference type="GO" id="GO:0005741">
    <property type="term" value="C:mitochondrial outer membrane"/>
    <property type="evidence" value="ECO:0000318"/>
    <property type="project" value="GO_Central"/>
</dbReference>
<dbReference type="STRING" id="402676.B6K8B9"/>
<dbReference type="VEuPathDB" id="FungiDB:SJAG_04996"/>
<dbReference type="SMART" id="SM00028">
    <property type="entry name" value="TPR"/>
    <property type="match status" value="10"/>
</dbReference>
<dbReference type="RefSeq" id="XP_002176066.1">
    <property type="nucleotide sequence ID" value="XM_002176030.2"/>
</dbReference>
<name>B6K8B9_SCHJY</name>
<evidence type="ECO:0000256" key="2">
    <source>
        <dbReference type="ARBA" id="ARBA00022692"/>
    </source>
</evidence>
<evidence type="ECO:0000256" key="12">
    <source>
        <dbReference type="SAM" id="MobiDB-lite"/>
    </source>
</evidence>
<dbReference type="SUPFAM" id="SSF48452">
    <property type="entry name" value="TPR-like"/>
    <property type="match status" value="2"/>
</dbReference>
<feature type="region of interest" description="Disordered" evidence="12">
    <location>
        <begin position="59"/>
        <end position="108"/>
    </location>
</feature>
<keyword evidence="6 13" id="KW-1133">Transmembrane helix</keyword>
<reference evidence="14 16" key="1">
    <citation type="journal article" date="2011" name="Science">
        <title>Comparative functional genomics of the fission yeasts.</title>
        <authorList>
            <person name="Rhind N."/>
            <person name="Chen Z."/>
            <person name="Yassour M."/>
            <person name="Thompson D.A."/>
            <person name="Haas B.J."/>
            <person name="Habib N."/>
            <person name="Wapinski I."/>
            <person name="Roy S."/>
            <person name="Lin M.F."/>
            <person name="Heiman D.I."/>
            <person name="Young S.K."/>
            <person name="Furuya K."/>
            <person name="Guo Y."/>
            <person name="Pidoux A."/>
            <person name="Chen H.M."/>
            <person name="Robbertse B."/>
            <person name="Goldberg J.M."/>
            <person name="Aoki K."/>
            <person name="Bayne E.H."/>
            <person name="Berlin A.M."/>
            <person name="Desjardins C.A."/>
            <person name="Dobbs E."/>
            <person name="Dukaj L."/>
            <person name="Fan L."/>
            <person name="FitzGerald M.G."/>
            <person name="French C."/>
            <person name="Gujja S."/>
            <person name="Hansen K."/>
            <person name="Keifenheim D."/>
            <person name="Levin J.Z."/>
            <person name="Mosher R.A."/>
            <person name="Mueller C.A."/>
            <person name="Pfiffner J."/>
            <person name="Priest M."/>
            <person name="Russ C."/>
            <person name="Smialowska A."/>
            <person name="Swoboda P."/>
            <person name="Sykes S.M."/>
            <person name="Vaughn M."/>
            <person name="Vengrova S."/>
            <person name="Yoder R."/>
            <person name="Zeng Q."/>
            <person name="Allshire R."/>
            <person name="Baulcombe D."/>
            <person name="Birren B.W."/>
            <person name="Brown W."/>
            <person name="Ekwall K."/>
            <person name="Kellis M."/>
            <person name="Leatherwood J."/>
            <person name="Levin H."/>
            <person name="Margalit H."/>
            <person name="Martienssen R."/>
            <person name="Nieduszynski C.A."/>
            <person name="Spatafora J.W."/>
            <person name="Friedman N."/>
            <person name="Dalgaard J.Z."/>
            <person name="Baumann P."/>
            <person name="Niki H."/>
            <person name="Regev A."/>
            <person name="Nusbaum C."/>
        </authorList>
    </citation>
    <scope>NUCLEOTIDE SEQUENCE [LARGE SCALE GENOMIC DNA]</scope>
    <source>
        <strain evidence="16">yFS275 / FY16936</strain>
    </source>
</reference>
<evidence type="ECO:0000256" key="8">
    <source>
        <dbReference type="ARBA" id="ARBA00023136"/>
    </source>
</evidence>
<dbReference type="Proteomes" id="UP000001744">
    <property type="component" value="Unassembled WGS sequence"/>
</dbReference>
<dbReference type="PANTHER" id="PTHR46208">
    <property type="entry name" value="MITOCHONDRIAL IMPORT RECEPTOR SUBUNIT TOM70"/>
    <property type="match status" value="1"/>
</dbReference>
<dbReference type="EMBL" id="KE651167">
    <property type="protein sequence ID" value="EEB09773.1"/>
    <property type="molecule type" value="Genomic_DNA"/>
</dbReference>
<dbReference type="GO" id="GO:0030150">
    <property type="term" value="P:protein import into mitochondrial matrix"/>
    <property type="evidence" value="ECO:0000318"/>
    <property type="project" value="GO_Central"/>
</dbReference>
<keyword evidence="16" id="KW-1185">Reference proteome</keyword>
<accession>B6K8B9</accession>
<dbReference type="GO" id="GO:0030943">
    <property type="term" value="F:mitochondrion targeting sequence binding"/>
    <property type="evidence" value="ECO:0000318"/>
    <property type="project" value="GO_Central"/>
</dbReference>
<dbReference type="GO" id="GO:0045039">
    <property type="term" value="P:protein insertion into mitochondrial inner membrane"/>
    <property type="evidence" value="ECO:0000318"/>
    <property type="project" value="GO_Central"/>
</dbReference>
<keyword evidence="4" id="KW-1000">Mitochondrion outer membrane</keyword>
<dbReference type="AlphaFoldDB" id="B6K8B9"/>
<evidence type="ECO:0000256" key="7">
    <source>
        <dbReference type="ARBA" id="ARBA00023128"/>
    </source>
</evidence>
<dbReference type="InterPro" id="IPR011990">
    <property type="entry name" value="TPR-like_helical_dom_sf"/>
</dbReference>
<dbReference type="SUPFAM" id="SSF81901">
    <property type="entry name" value="HCP-like"/>
    <property type="match status" value="1"/>
</dbReference>
<evidence type="ECO:0000313" key="15">
    <source>
        <dbReference type="JaponicusDB" id="SJAG_04996"/>
    </source>
</evidence>
<dbReference type="PANTHER" id="PTHR46208:SF1">
    <property type="entry name" value="MITOCHONDRIAL IMPORT RECEPTOR SUBUNIT TOM70"/>
    <property type="match status" value="1"/>
</dbReference>
<evidence type="ECO:0000313" key="14">
    <source>
        <dbReference type="EMBL" id="EEB09773.1"/>
    </source>
</evidence>
<organism evidence="14 16">
    <name type="scientific">Schizosaccharomyces japonicus (strain yFS275 / FY16936)</name>
    <name type="common">Fission yeast</name>
    <dbReference type="NCBI Taxonomy" id="402676"/>
    <lineage>
        <taxon>Eukaryota</taxon>
        <taxon>Fungi</taxon>
        <taxon>Dikarya</taxon>
        <taxon>Ascomycota</taxon>
        <taxon>Taphrinomycotina</taxon>
        <taxon>Schizosaccharomycetes</taxon>
        <taxon>Schizosaccharomycetales</taxon>
        <taxon>Schizosaccharomycetaceae</taxon>
        <taxon>Schizosaccharomyces</taxon>
    </lineage>
</organism>
<keyword evidence="7" id="KW-0496">Mitochondrion</keyword>
<keyword evidence="5 10" id="KW-0802">TPR repeat</keyword>
<dbReference type="PROSITE" id="PS50005">
    <property type="entry name" value="TPR"/>
    <property type="match status" value="3"/>
</dbReference>
<keyword evidence="8 13" id="KW-0472">Membrane</keyword>
<feature type="repeat" description="TPR" evidence="10">
    <location>
        <begin position="359"/>
        <end position="392"/>
    </location>
</feature>
<dbReference type="OrthoDB" id="2942533at2759"/>
<dbReference type="InterPro" id="IPR019734">
    <property type="entry name" value="TPR_rpt"/>
</dbReference>
<comment type="similarity">
    <text evidence="9">Belongs to the Tom70 family.</text>
</comment>
<dbReference type="Pfam" id="PF13181">
    <property type="entry name" value="TPR_8"/>
    <property type="match status" value="2"/>
</dbReference>
<evidence type="ECO:0000256" key="6">
    <source>
        <dbReference type="ARBA" id="ARBA00022989"/>
    </source>
</evidence>
<evidence type="ECO:0000256" key="10">
    <source>
        <dbReference type="PROSITE-ProRule" id="PRU00339"/>
    </source>
</evidence>
<feature type="repeat" description="TPR" evidence="10">
    <location>
        <begin position="427"/>
        <end position="460"/>
    </location>
</feature>
<protein>
    <submittedName>
        <fullName evidence="14">TOM complex subunit Tom70</fullName>
    </submittedName>
</protein>